<evidence type="ECO:0000256" key="5">
    <source>
        <dbReference type="SAM" id="MobiDB-lite"/>
    </source>
</evidence>
<evidence type="ECO:0000256" key="1">
    <source>
        <dbReference type="ARBA" id="ARBA00004370"/>
    </source>
</evidence>
<dbReference type="AlphaFoldDB" id="A0A9Q1GZ57"/>
<dbReference type="EMBL" id="JAIZAY010000015">
    <property type="protein sequence ID" value="KAJ8028033.1"/>
    <property type="molecule type" value="Genomic_DNA"/>
</dbReference>
<dbReference type="Gene3D" id="1.20.1070.10">
    <property type="entry name" value="Rhodopsin 7-helix transmembrane proteins"/>
    <property type="match status" value="1"/>
</dbReference>
<organism evidence="8 9">
    <name type="scientific">Holothuria leucospilota</name>
    <name type="common">Black long sea cucumber</name>
    <name type="synonym">Mertensiothuria leucospilota</name>
    <dbReference type="NCBI Taxonomy" id="206669"/>
    <lineage>
        <taxon>Eukaryota</taxon>
        <taxon>Metazoa</taxon>
        <taxon>Echinodermata</taxon>
        <taxon>Eleutherozoa</taxon>
        <taxon>Echinozoa</taxon>
        <taxon>Holothuroidea</taxon>
        <taxon>Aspidochirotacea</taxon>
        <taxon>Aspidochirotida</taxon>
        <taxon>Holothuriidae</taxon>
        <taxon>Holothuria</taxon>
    </lineage>
</organism>
<evidence type="ECO:0000313" key="8">
    <source>
        <dbReference type="EMBL" id="KAJ8028033.1"/>
    </source>
</evidence>
<evidence type="ECO:0000313" key="9">
    <source>
        <dbReference type="Proteomes" id="UP001152320"/>
    </source>
</evidence>
<sequence length="224" mass="25412">MLLRKDSREPQGLVEYCETNQGSDCPHDSDTESMEDSDDHTIADEPPVKEDNPNSNEKPVRRHIHDISSMQKPATSSRVAQATDRGSSMRNDTMHHGHVNQPTHRLGDGPRRHIDGRIMQEARSALRLFFVVAVYIINWVPGILFVLTTVVVSERNISPYLYVVMHTLLYTSVIFAPYIYGWKQNGSQGGKNHAPPEVGKNIDGQCRQHSYLCQHQTHKAWTCK</sequence>
<feature type="compositionally biased region" description="Polar residues" evidence="5">
    <location>
        <begin position="68"/>
        <end position="91"/>
    </location>
</feature>
<feature type="transmembrane region" description="Helical" evidence="6">
    <location>
        <begin position="126"/>
        <end position="148"/>
    </location>
</feature>
<comment type="caution">
    <text evidence="8">The sequence shown here is derived from an EMBL/GenBank/DDBJ whole genome shotgun (WGS) entry which is preliminary data.</text>
</comment>
<accession>A0A9Q1GZ57</accession>
<dbReference type="PROSITE" id="PS50262">
    <property type="entry name" value="G_PROTEIN_RECEP_F1_2"/>
    <property type="match status" value="1"/>
</dbReference>
<dbReference type="OrthoDB" id="9894375at2759"/>
<evidence type="ECO:0000256" key="6">
    <source>
        <dbReference type="SAM" id="Phobius"/>
    </source>
</evidence>
<protein>
    <recommendedName>
        <fullName evidence="7">G-protein coupled receptors family 1 profile domain-containing protein</fullName>
    </recommendedName>
</protein>
<evidence type="ECO:0000256" key="4">
    <source>
        <dbReference type="ARBA" id="ARBA00023136"/>
    </source>
</evidence>
<keyword evidence="2 6" id="KW-0812">Transmembrane</keyword>
<keyword evidence="4 6" id="KW-0472">Membrane</keyword>
<dbReference type="SUPFAM" id="SSF81321">
    <property type="entry name" value="Family A G protein-coupled receptor-like"/>
    <property type="match status" value="1"/>
</dbReference>
<evidence type="ECO:0000256" key="3">
    <source>
        <dbReference type="ARBA" id="ARBA00022989"/>
    </source>
</evidence>
<feature type="region of interest" description="Disordered" evidence="5">
    <location>
        <begin position="1"/>
        <end position="110"/>
    </location>
</feature>
<keyword evidence="3 6" id="KW-1133">Transmembrane helix</keyword>
<dbReference type="GO" id="GO:0016020">
    <property type="term" value="C:membrane"/>
    <property type="evidence" value="ECO:0007669"/>
    <property type="project" value="UniProtKB-SubCell"/>
</dbReference>
<feature type="transmembrane region" description="Helical" evidence="6">
    <location>
        <begin position="160"/>
        <end position="181"/>
    </location>
</feature>
<proteinExistence type="predicted"/>
<evidence type="ECO:0000259" key="7">
    <source>
        <dbReference type="PROSITE" id="PS50262"/>
    </source>
</evidence>
<evidence type="ECO:0000256" key="2">
    <source>
        <dbReference type="ARBA" id="ARBA00022692"/>
    </source>
</evidence>
<dbReference type="InterPro" id="IPR017452">
    <property type="entry name" value="GPCR_Rhodpsn_7TM"/>
</dbReference>
<name>A0A9Q1GZ57_HOLLE</name>
<feature type="domain" description="G-protein coupled receptors family 1 profile" evidence="7">
    <location>
        <begin position="120"/>
        <end position="180"/>
    </location>
</feature>
<gene>
    <name evidence="8" type="ORF">HOLleu_30157</name>
</gene>
<reference evidence="8" key="1">
    <citation type="submission" date="2021-10" db="EMBL/GenBank/DDBJ databases">
        <title>Tropical sea cucumber genome reveals ecological adaptation and Cuvierian tubules defense mechanism.</title>
        <authorList>
            <person name="Chen T."/>
        </authorList>
    </citation>
    <scope>NUCLEOTIDE SEQUENCE</scope>
    <source>
        <strain evidence="8">Nanhai2018</strain>
        <tissue evidence="8">Muscle</tissue>
    </source>
</reference>
<comment type="subcellular location">
    <subcellularLocation>
        <location evidence="1">Membrane</location>
    </subcellularLocation>
</comment>
<keyword evidence="9" id="KW-1185">Reference proteome</keyword>
<dbReference type="Proteomes" id="UP001152320">
    <property type="component" value="Chromosome 15"/>
</dbReference>
<feature type="compositionally biased region" description="Basic and acidic residues" evidence="5">
    <location>
        <begin position="39"/>
        <end position="52"/>
    </location>
</feature>